<protein>
    <submittedName>
        <fullName evidence="2">Tetratricopeptide (TPR) repeat protein</fullName>
    </submittedName>
</protein>
<organism evidence="2 3">
    <name type="scientific">Candidatus Fervidibacter sacchari</name>
    <dbReference type="NCBI Taxonomy" id="1448929"/>
    <lineage>
        <taxon>Bacteria</taxon>
        <taxon>Candidatus Fervidibacterota</taxon>
        <taxon>Candidatus Fervidibacter</taxon>
    </lineage>
</organism>
<evidence type="ECO:0000256" key="1">
    <source>
        <dbReference type="SAM" id="Phobius"/>
    </source>
</evidence>
<dbReference type="InterPro" id="IPR011990">
    <property type="entry name" value="TPR-like_helical_dom_sf"/>
</dbReference>
<keyword evidence="1" id="KW-1133">Transmembrane helix</keyword>
<evidence type="ECO:0000313" key="2">
    <source>
        <dbReference type="EMBL" id="MCS3918074.1"/>
    </source>
</evidence>
<dbReference type="Pfam" id="PF13181">
    <property type="entry name" value="TPR_8"/>
    <property type="match status" value="1"/>
</dbReference>
<feature type="transmembrane region" description="Helical" evidence="1">
    <location>
        <begin position="7"/>
        <end position="25"/>
    </location>
</feature>
<dbReference type="Proteomes" id="UP001204798">
    <property type="component" value="Unassembled WGS sequence"/>
</dbReference>
<keyword evidence="1" id="KW-0812">Transmembrane</keyword>
<sequence length="299" mass="35378">MRKYYPIIILLCIWLIITTFVNLRLTPAFTSEQINGYRLLGRLIAKALWQQSEIFRDTGRWWMVLPLLRITTFLDPTFAEAFDFAGWHVAYNLRAEEKDERQRVQWVKLGIQVYEQGLERSPNDFSLLFGLGWTAYDKLGDTVLAAYYLERALNAPGKFTKDIDWVRHMLAHAYERMPNMRLALKHWEEAALDAPYNPVARGATITIEERYTPAEAMSQNGYYEEAIQIMENIIRHPDKKFATIPRHMLAQIYKEMGDLDSALAIMKQMTEWHKMEPRAEFKTEQLEQELRRRRLRVRE</sequence>
<proteinExistence type="predicted"/>
<accession>A0ABT2EJE9</accession>
<reference evidence="2 3" key="1">
    <citation type="submission" date="2022-08" db="EMBL/GenBank/DDBJ databases">
        <title>Bacterial and archaeal communities from various locations to study Microbial Dark Matter (Phase II).</title>
        <authorList>
            <person name="Stepanauskas R."/>
        </authorList>
    </citation>
    <scope>NUCLEOTIDE SEQUENCE [LARGE SCALE GENOMIC DNA]</scope>
    <source>
        <strain evidence="2 3">PD1</strain>
    </source>
</reference>
<gene>
    <name evidence="2" type="ORF">M2350_000471</name>
</gene>
<evidence type="ECO:0000313" key="3">
    <source>
        <dbReference type="Proteomes" id="UP001204798"/>
    </source>
</evidence>
<keyword evidence="3" id="KW-1185">Reference proteome</keyword>
<dbReference type="InterPro" id="IPR019734">
    <property type="entry name" value="TPR_rpt"/>
</dbReference>
<dbReference type="EMBL" id="JANUCP010000001">
    <property type="protein sequence ID" value="MCS3918074.1"/>
    <property type="molecule type" value="Genomic_DNA"/>
</dbReference>
<dbReference type="SUPFAM" id="SSF48452">
    <property type="entry name" value="TPR-like"/>
    <property type="match status" value="1"/>
</dbReference>
<name>A0ABT2EJE9_9BACT</name>
<keyword evidence="1" id="KW-0472">Membrane</keyword>
<dbReference type="Gene3D" id="1.25.40.10">
    <property type="entry name" value="Tetratricopeptide repeat domain"/>
    <property type="match status" value="2"/>
</dbReference>
<comment type="caution">
    <text evidence="2">The sequence shown here is derived from an EMBL/GenBank/DDBJ whole genome shotgun (WGS) entry which is preliminary data.</text>
</comment>